<organism evidence="2 3">
    <name type="scientific">Meloidogyne floridensis</name>
    <dbReference type="NCBI Taxonomy" id="298350"/>
    <lineage>
        <taxon>Eukaryota</taxon>
        <taxon>Metazoa</taxon>
        <taxon>Ecdysozoa</taxon>
        <taxon>Nematoda</taxon>
        <taxon>Chromadorea</taxon>
        <taxon>Rhabditida</taxon>
        <taxon>Tylenchina</taxon>
        <taxon>Tylenchomorpha</taxon>
        <taxon>Tylenchoidea</taxon>
        <taxon>Meloidogynidae</taxon>
        <taxon>Meloidogyninae</taxon>
        <taxon>Meloidogyne</taxon>
    </lineage>
</organism>
<evidence type="ECO:0000313" key="3">
    <source>
        <dbReference type="WBParaSite" id="scf7180000422260.g8662"/>
    </source>
</evidence>
<feature type="compositionally biased region" description="Basic and acidic residues" evidence="1">
    <location>
        <begin position="191"/>
        <end position="203"/>
    </location>
</feature>
<dbReference type="AlphaFoldDB" id="A0A915NWT5"/>
<feature type="region of interest" description="Disordered" evidence="1">
    <location>
        <begin position="179"/>
        <end position="235"/>
    </location>
</feature>
<reference evidence="3" key="1">
    <citation type="submission" date="2022-11" db="UniProtKB">
        <authorList>
            <consortium name="WormBaseParasite"/>
        </authorList>
    </citation>
    <scope>IDENTIFICATION</scope>
</reference>
<dbReference type="WBParaSite" id="scf7180000422260.g8662">
    <property type="protein sequence ID" value="scf7180000422260.g8662"/>
    <property type="gene ID" value="scf7180000422260.g8662"/>
</dbReference>
<protein>
    <submittedName>
        <fullName evidence="3">Uncharacterized protein</fullName>
    </submittedName>
</protein>
<sequence length="252" mass="29994">MSELELINLGKLSKQQRLTKDNNNINILERISEKEECFYESNYCKFISLFLRSLQNERKLKWWRFPKKTEQEDQFVEENSSIIIEKKNRESKENIFWIEHSQKLLNNEQFVKRKFIFDKMGEKKNILIEKELLPNIQEFCNEINNNPNYKENLTKFKNHLINERKYCGIKLMSNQQTNNKILPSKSSPLKEAGKSLKEIEDSRNTNNLNQTKENNEKQIMKVPVPRPRSFKSSFPTLSYLLTPTVTPTTPKN</sequence>
<evidence type="ECO:0000313" key="2">
    <source>
        <dbReference type="Proteomes" id="UP000887560"/>
    </source>
</evidence>
<keyword evidence="2" id="KW-1185">Reference proteome</keyword>
<proteinExistence type="predicted"/>
<name>A0A915NWT5_9BILA</name>
<dbReference type="Proteomes" id="UP000887560">
    <property type="component" value="Unplaced"/>
</dbReference>
<accession>A0A915NWT5</accession>
<evidence type="ECO:0000256" key="1">
    <source>
        <dbReference type="SAM" id="MobiDB-lite"/>
    </source>
</evidence>